<evidence type="ECO:0000313" key="2">
    <source>
        <dbReference type="EMBL" id="KAH0545977.1"/>
    </source>
</evidence>
<accession>A0AAV7I599</accession>
<organism evidence="2 3">
    <name type="scientific">Cotesia glomerata</name>
    <name type="common">Lepidopteran parasitic wasp</name>
    <name type="synonym">Apanteles glomeratus</name>
    <dbReference type="NCBI Taxonomy" id="32391"/>
    <lineage>
        <taxon>Eukaryota</taxon>
        <taxon>Metazoa</taxon>
        <taxon>Ecdysozoa</taxon>
        <taxon>Arthropoda</taxon>
        <taxon>Hexapoda</taxon>
        <taxon>Insecta</taxon>
        <taxon>Pterygota</taxon>
        <taxon>Neoptera</taxon>
        <taxon>Endopterygota</taxon>
        <taxon>Hymenoptera</taxon>
        <taxon>Apocrita</taxon>
        <taxon>Ichneumonoidea</taxon>
        <taxon>Braconidae</taxon>
        <taxon>Microgastrinae</taxon>
        <taxon>Cotesia</taxon>
    </lineage>
</organism>
<dbReference type="EMBL" id="JAHXZJ010002237">
    <property type="protein sequence ID" value="KAH0545977.1"/>
    <property type="molecule type" value="Genomic_DNA"/>
</dbReference>
<evidence type="ECO:0000313" key="3">
    <source>
        <dbReference type="Proteomes" id="UP000826195"/>
    </source>
</evidence>
<sequence length="176" mass="19621">MDVWVSVGLGHHGGGRVDGGQGQTRLKTKPETKKRKVLFDRETRRLLTSTEKERKKERFYLLASYLSLSVVALASALGQSQVSVPQYQSAPSAYIIVLLAAQSSLAQVKLAGPLGHCLSCVVNHILFPRFSLRWYGVRPPSIDMCFLGVTPTREHRPRLAAPRDSRRELQTRANII</sequence>
<name>A0AAV7I599_COTGL</name>
<feature type="region of interest" description="Disordered" evidence="1">
    <location>
        <begin position="9"/>
        <end position="31"/>
    </location>
</feature>
<evidence type="ECO:0000256" key="1">
    <source>
        <dbReference type="SAM" id="MobiDB-lite"/>
    </source>
</evidence>
<gene>
    <name evidence="2" type="ORF">KQX54_005267</name>
</gene>
<comment type="caution">
    <text evidence="2">The sequence shown here is derived from an EMBL/GenBank/DDBJ whole genome shotgun (WGS) entry which is preliminary data.</text>
</comment>
<reference evidence="2 3" key="1">
    <citation type="journal article" date="2021" name="J. Hered.">
        <title>A chromosome-level genome assembly of the parasitoid wasp, Cotesia glomerata (Hymenoptera: Braconidae).</title>
        <authorList>
            <person name="Pinto B.J."/>
            <person name="Weis J.J."/>
            <person name="Gamble T."/>
            <person name="Ode P.J."/>
            <person name="Paul R."/>
            <person name="Zaspel J.M."/>
        </authorList>
    </citation>
    <scope>NUCLEOTIDE SEQUENCE [LARGE SCALE GENOMIC DNA]</scope>
    <source>
        <strain evidence="2">CgM1</strain>
    </source>
</reference>
<keyword evidence="3" id="KW-1185">Reference proteome</keyword>
<protein>
    <submittedName>
        <fullName evidence="2">Uncharacterized protein</fullName>
    </submittedName>
</protein>
<feature type="compositionally biased region" description="Gly residues" evidence="1">
    <location>
        <begin position="10"/>
        <end position="22"/>
    </location>
</feature>
<dbReference type="Proteomes" id="UP000826195">
    <property type="component" value="Unassembled WGS sequence"/>
</dbReference>
<proteinExistence type="predicted"/>
<dbReference type="AlphaFoldDB" id="A0AAV7I599"/>